<evidence type="ECO:0000313" key="1">
    <source>
        <dbReference type="EMBL" id="TRX04443.1"/>
    </source>
</evidence>
<reference evidence="1 2" key="1">
    <citation type="submission" date="2019-07" db="EMBL/GenBank/DDBJ databases">
        <title>Novel species of Flavobacterium.</title>
        <authorList>
            <person name="Liu Q."/>
            <person name="Xin Y.-H."/>
        </authorList>
    </citation>
    <scope>NUCLEOTIDE SEQUENCE [LARGE SCALE GENOMIC DNA]</scope>
    <source>
        <strain evidence="1 2">GSR22</strain>
    </source>
</reference>
<organism evidence="1 2">
    <name type="scientific">Flavobacterium gawalongense</name>
    <dbReference type="NCBI Taxonomy" id="2594432"/>
    <lineage>
        <taxon>Bacteria</taxon>
        <taxon>Pseudomonadati</taxon>
        <taxon>Bacteroidota</taxon>
        <taxon>Flavobacteriia</taxon>
        <taxon>Flavobacteriales</taxon>
        <taxon>Flavobacteriaceae</taxon>
        <taxon>Flavobacterium</taxon>
    </lineage>
</organism>
<evidence type="ECO:0000313" key="2">
    <source>
        <dbReference type="Proteomes" id="UP000318669"/>
    </source>
</evidence>
<dbReference type="Proteomes" id="UP000318669">
    <property type="component" value="Unassembled WGS sequence"/>
</dbReference>
<name>A0A553B860_9FLAO</name>
<dbReference type="EMBL" id="VJZL01000078">
    <property type="protein sequence ID" value="TRX04443.1"/>
    <property type="molecule type" value="Genomic_DNA"/>
</dbReference>
<dbReference type="RefSeq" id="WP_144065108.1">
    <property type="nucleotide sequence ID" value="NZ_VJZL01000078.1"/>
</dbReference>
<comment type="caution">
    <text evidence="1">The sequence shown here is derived from an EMBL/GenBank/DDBJ whole genome shotgun (WGS) entry which is preliminary data.</text>
</comment>
<sequence>MEKNNFWYKLLYYKCIIEKKTGLTLPFLIGSQNEGNIENPINIEQLLIEIKNSDKKIIIKYCHQIKEYIFSIDEGLISGFVKNKLEFNNLTIIPDYSFLSGIEDFDHIITTFETFYSKNIKKELFSKIIINHIEDWIKFEKEDKNLIQKALLTK</sequence>
<protein>
    <submittedName>
        <fullName evidence="1">Uncharacterized protein</fullName>
    </submittedName>
</protein>
<gene>
    <name evidence="1" type="ORF">FNW11_17280</name>
</gene>
<dbReference type="OrthoDB" id="799987at2"/>
<dbReference type="AlphaFoldDB" id="A0A553B860"/>
<proteinExistence type="predicted"/>
<accession>A0A553B860</accession>